<organism evidence="2 3">
    <name type="scientific">Methanoculleus bourgensis</name>
    <dbReference type="NCBI Taxonomy" id="83986"/>
    <lineage>
        <taxon>Archaea</taxon>
        <taxon>Methanobacteriati</taxon>
        <taxon>Methanobacteriota</taxon>
        <taxon>Stenosarchaea group</taxon>
        <taxon>Methanomicrobia</taxon>
        <taxon>Methanomicrobiales</taxon>
        <taxon>Methanomicrobiaceae</taxon>
        <taxon>Methanoculleus</taxon>
    </lineage>
</organism>
<gene>
    <name evidence="2" type="primary">fmdE</name>
    <name evidence="2" type="ORF">MMAB1_2915</name>
</gene>
<dbReference type="GO" id="GO:0016491">
    <property type="term" value="F:oxidoreductase activity"/>
    <property type="evidence" value="ECO:0007669"/>
    <property type="project" value="UniProtKB-KW"/>
</dbReference>
<dbReference type="Proteomes" id="UP000069850">
    <property type="component" value="Chromosome 1"/>
</dbReference>
<dbReference type="InterPro" id="IPR003814">
    <property type="entry name" value="FmdEsu_dom"/>
</dbReference>
<dbReference type="PANTHER" id="PTHR39418:SF1">
    <property type="entry name" value="DEHYDROGENASE"/>
    <property type="match status" value="1"/>
</dbReference>
<evidence type="ECO:0000313" key="2">
    <source>
        <dbReference type="EMBL" id="CVK34128.1"/>
    </source>
</evidence>
<dbReference type="InterPro" id="IPR053194">
    <property type="entry name" value="tRNA_methyltr_O"/>
</dbReference>
<dbReference type="Pfam" id="PF02663">
    <property type="entry name" value="FmdE"/>
    <property type="match status" value="1"/>
</dbReference>
<evidence type="ECO:0000259" key="1">
    <source>
        <dbReference type="Pfam" id="PF02663"/>
    </source>
</evidence>
<dbReference type="AlphaFoldDB" id="A0A0X3BQ20"/>
<reference evidence="2 3" key="1">
    <citation type="submission" date="2016-01" db="EMBL/GenBank/DDBJ databases">
        <authorList>
            <person name="Manzoor S."/>
        </authorList>
    </citation>
    <scope>NUCLEOTIDE SEQUENCE [LARGE SCALE GENOMIC DNA]</scope>
    <source>
        <strain evidence="2">Methanoculleus sp MAB1</strain>
    </source>
</reference>
<keyword evidence="2" id="KW-0560">Oxidoreductase</keyword>
<feature type="domain" description="Formylmethanofuran dehydrogenase subunit E" evidence="1">
    <location>
        <begin position="63"/>
        <end position="193"/>
    </location>
</feature>
<dbReference type="SUPFAM" id="SSF143555">
    <property type="entry name" value="FwdE-like"/>
    <property type="match status" value="1"/>
</dbReference>
<name>A0A0X3BQ20_9EURY</name>
<dbReference type="PANTHER" id="PTHR39418">
    <property type="entry name" value="DEHYDROGENASE-RELATED"/>
    <property type="match status" value="1"/>
</dbReference>
<dbReference type="EMBL" id="LT158599">
    <property type="protein sequence ID" value="CVK34128.1"/>
    <property type="molecule type" value="Genomic_DNA"/>
</dbReference>
<protein>
    <submittedName>
        <fullName evidence="2">Formylmethanofuran dehydrogenase subunit E</fullName>
        <ecNumber evidence="2">1.2.99.5</ecNumber>
    </submittedName>
</protein>
<proteinExistence type="predicted"/>
<dbReference type="KEGG" id="mema:MMAB1_2915"/>
<dbReference type="EC" id="1.2.99.5" evidence="2"/>
<evidence type="ECO:0000313" key="3">
    <source>
        <dbReference type="Proteomes" id="UP000069850"/>
    </source>
</evidence>
<sequence>MLKYPAIINLTWLNNPKRLQLTLVKYYFVQPRLNHTRDDIEARLKSKGSDPELIEHFRRCIDFHTFAAPGLLIGVFMVDYALELLDPPGGEKIYAVCETTKCLPDALQMIAHCTIGNGRLRVFPIGKFAITMNRPAETPQVDGIRVFVDGEKIGRYPTFALWYTKDPLFDPRTRGTALIDEIIDAGRDLLSYEWVRVKVPRKQPWKSAICSICGEMVPDNLLVSGACADCRSQSYFEKTAY</sequence>
<dbReference type="Gene3D" id="3.30.1330.130">
    <property type="match status" value="1"/>
</dbReference>
<accession>A0A0X3BQ20</accession>